<feature type="chain" id="PRO_5031001909" evidence="1">
    <location>
        <begin position="21"/>
        <end position="185"/>
    </location>
</feature>
<accession>A0A7S4UX96</accession>
<gene>
    <name evidence="2" type="ORF">AMON00008_LOCUS3735</name>
</gene>
<protein>
    <submittedName>
        <fullName evidence="2">Uncharacterized protein</fullName>
    </submittedName>
</protein>
<sequence>MASFAWPLLAAGLLAPSSAGHPPISDQITWLYSRSLDAGADFLGEGLMGLAEVRGLKQRASCRIFHAAPGHHVGVCNSRPPPSCTSGGPEGDEAPPVTYTLVVGSRAAVDAWHTHLAMASRNGTRALVKGPPSYRAKFAVYAFNFYDVDLDAGLGCYRFEVQAFEDPAWPAPDCRPIDSPPSLAV</sequence>
<keyword evidence="1" id="KW-0732">Signal</keyword>
<reference evidence="2" key="1">
    <citation type="submission" date="2021-01" db="EMBL/GenBank/DDBJ databases">
        <authorList>
            <person name="Corre E."/>
            <person name="Pelletier E."/>
            <person name="Niang G."/>
            <person name="Scheremetjew M."/>
            <person name="Finn R."/>
            <person name="Kale V."/>
            <person name="Holt S."/>
            <person name="Cochrane G."/>
            <person name="Meng A."/>
            <person name="Brown T."/>
            <person name="Cohen L."/>
        </authorList>
    </citation>
    <scope>NUCLEOTIDE SEQUENCE</scope>
    <source>
        <strain evidence="2">CCMP3105</strain>
    </source>
</reference>
<name>A0A7S4UX96_9DINO</name>
<feature type="signal peptide" evidence="1">
    <location>
        <begin position="1"/>
        <end position="20"/>
    </location>
</feature>
<proteinExistence type="predicted"/>
<evidence type="ECO:0000313" key="2">
    <source>
        <dbReference type="EMBL" id="CAE4564116.1"/>
    </source>
</evidence>
<dbReference type="EMBL" id="HBNR01005584">
    <property type="protein sequence ID" value="CAE4564116.1"/>
    <property type="molecule type" value="Transcribed_RNA"/>
</dbReference>
<organism evidence="2">
    <name type="scientific">Alexandrium monilatum</name>
    <dbReference type="NCBI Taxonomy" id="311494"/>
    <lineage>
        <taxon>Eukaryota</taxon>
        <taxon>Sar</taxon>
        <taxon>Alveolata</taxon>
        <taxon>Dinophyceae</taxon>
        <taxon>Gonyaulacales</taxon>
        <taxon>Pyrocystaceae</taxon>
        <taxon>Alexandrium</taxon>
    </lineage>
</organism>
<dbReference type="AlphaFoldDB" id="A0A7S4UX96"/>
<evidence type="ECO:0000256" key="1">
    <source>
        <dbReference type="SAM" id="SignalP"/>
    </source>
</evidence>